<dbReference type="OrthoDB" id="9878889at2"/>
<reference evidence="1 2" key="1">
    <citation type="submission" date="2019-06" db="EMBL/GenBank/DDBJ databases">
        <title>Sequencing the genomes of 1000 actinobacteria strains.</title>
        <authorList>
            <person name="Klenk H.-P."/>
        </authorList>
    </citation>
    <scope>NUCLEOTIDE SEQUENCE [LARGE SCALE GENOMIC DNA]</scope>
    <source>
        <strain evidence="1 2">DSM 45301</strain>
    </source>
</reference>
<gene>
    <name evidence="1" type="ORF">FB558_3706</name>
</gene>
<protein>
    <recommendedName>
        <fullName evidence="3">ANTAR domain-containing protein</fullName>
    </recommendedName>
</protein>
<dbReference type="EMBL" id="VFPA01000002">
    <property type="protein sequence ID" value="TQM11154.1"/>
    <property type="molecule type" value="Genomic_DNA"/>
</dbReference>
<evidence type="ECO:0008006" key="3">
    <source>
        <dbReference type="Google" id="ProtNLM"/>
    </source>
</evidence>
<accession>A0A543DP86</accession>
<evidence type="ECO:0000313" key="1">
    <source>
        <dbReference type="EMBL" id="TQM11154.1"/>
    </source>
</evidence>
<comment type="caution">
    <text evidence="1">The sequence shown here is derived from an EMBL/GenBank/DDBJ whole genome shotgun (WGS) entry which is preliminary data.</text>
</comment>
<sequence length="89" mass="9489">MCTPYYGDERRDAAALAAARALSETADVLRQVASHDMHVDVRRGDVSTSLAALVEAVGRGYRDVPHDVAACAMAVVGAVDRATGNRRFD</sequence>
<evidence type="ECO:0000313" key="2">
    <source>
        <dbReference type="Proteomes" id="UP000315677"/>
    </source>
</evidence>
<proteinExistence type="predicted"/>
<keyword evidence="2" id="KW-1185">Reference proteome</keyword>
<name>A0A543DP86_9PSEU</name>
<dbReference type="AlphaFoldDB" id="A0A543DP86"/>
<dbReference type="Proteomes" id="UP000315677">
    <property type="component" value="Unassembled WGS sequence"/>
</dbReference>
<dbReference type="RefSeq" id="WP_142055065.1">
    <property type="nucleotide sequence ID" value="NZ_VFPA01000002.1"/>
</dbReference>
<organism evidence="1 2">
    <name type="scientific">Pseudonocardia kunmingensis</name>
    <dbReference type="NCBI Taxonomy" id="630975"/>
    <lineage>
        <taxon>Bacteria</taxon>
        <taxon>Bacillati</taxon>
        <taxon>Actinomycetota</taxon>
        <taxon>Actinomycetes</taxon>
        <taxon>Pseudonocardiales</taxon>
        <taxon>Pseudonocardiaceae</taxon>
        <taxon>Pseudonocardia</taxon>
    </lineage>
</organism>